<dbReference type="STRING" id="1528.SAMN04488579_12412"/>
<proteinExistence type="predicted"/>
<evidence type="ECO:0008006" key="3">
    <source>
        <dbReference type="Google" id="ProtNLM"/>
    </source>
</evidence>
<accession>A0A1H3IN00</accession>
<dbReference type="RefSeq" id="WP_090246684.1">
    <property type="nucleotide sequence ID" value="NZ_FNOU01000024.1"/>
</dbReference>
<evidence type="ECO:0000313" key="1">
    <source>
        <dbReference type="EMBL" id="SDY29061.1"/>
    </source>
</evidence>
<gene>
    <name evidence="1" type="ORF">SAMN04488579_12412</name>
</gene>
<dbReference type="Pfam" id="PF25681">
    <property type="entry name" value="Phage_TTP_17"/>
    <property type="match status" value="1"/>
</dbReference>
<evidence type="ECO:0000313" key="2">
    <source>
        <dbReference type="Proteomes" id="UP000199652"/>
    </source>
</evidence>
<dbReference type="AlphaFoldDB" id="A0A1H3IN00"/>
<dbReference type="OrthoDB" id="2184509at2"/>
<organism evidence="1 2">
    <name type="scientific">Eubacterium barkeri</name>
    <name type="common">Clostridium barkeri</name>
    <dbReference type="NCBI Taxonomy" id="1528"/>
    <lineage>
        <taxon>Bacteria</taxon>
        <taxon>Bacillati</taxon>
        <taxon>Bacillota</taxon>
        <taxon>Clostridia</taxon>
        <taxon>Eubacteriales</taxon>
        <taxon>Eubacteriaceae</taxon>
        <taxon>Eubacterium</taxon>
    </lineage>
</organism>
<sequence>MGNDAKNVSVGKPLATGAIFVAPVGTAAPTDAKTALNEAFKCVGYVSEDGVTNAIKTDSTPVKAWGGDAVLTTQTSREETFKFKMIEANEVSLEQAYGKGNVAKESVSGLITIKHNSKEKSNYIYAIELILSDNKIKRVVIPYGKVIELGDVVYKDDEAIGYEVTLSAAPDSSGNTAYEYISATAEA</sequence>
<keyword evidence="2" id="KW-1185">Reference proteome</keyword>
<name>A0A1H3IN00_EUBBA</name>
<protein>
    <recommendedName>
        <fullName evidence="3">Phage major tail protein, TP901-1 family</fullName>
    </recommendedName>
</protein>
<reference evidence="2" key="1">
    <citation type="submission" date="2016-10" db="EMBL/GenBank/DDBJ databases">
        <authorList>
            <person name="Varghese N."/>
            <person name="Submissions S."/>
        </authorList>
    </citation>
    <scope>NUCLEOTIDE SEQUENCE [LARGE SCALE GENOMIC DNA]</scope>
    <source>
        <strain evidence="2">VPI 5359</strain>
    </source>
</reference>
<dbReference type="Proteomes" id="UP000199652">
    <property type="component" value="Unassembled WGS sequence"/>
</dbReference>
<dbReference type="InterPro" id="IPR058154">
    <property type="entry name" value="Bxb1_TTP-like"/>
</dbReference>
<dbReference type="EMBL" id="FNOU01000024">
    <property type="protein sequence ID" value="SDY29061.1"/>
    <property type="molecule type" value="Genomic_DNA"/>
</dbReference>